<proteinExistence type="predicted"/>
<dbReference type="AlphaFoldDB" id="A0A922I9R1"/>
<gene>
    <name evidence="1" type="ORF">DERF_001575</name>
</gene>
<name>A0A922I9R1_DERFA</name>
<evidence type="ECO:0000313" key="2">
    <source>
        <dbReference type="Proteomes" id="UP000790347"/>
    </source>
</evidence>
<organism evidence="1 2">
    <name type="scientific">Dermatophagoides farinae</name>
    <name type="common">American house dust mite</name>
    <dbReference type="NCBI Taxonomy" id="6954"/>
    <lineage>
        <taxon>Eukaryota</taxon>
        <taxon>Metazoa</taxon>
        <taxon>Ecdysozoa</taxon>
        <taxon>Arthropoda</taxon>
        <taxon>Chelicerata</taxon>
        <taxon>Arachnida</taxon>
        <taxon>Acari</taxon>
        <taxon>Acariformes</taxon>
        <taxon>Sarcoptiformes</taxon>
        <taxon>Astigmata</taxon>
        <taxon>Psoroptidia</taxon>
        <taxon>Analgoidea</taxon>
        <taxon>Pyroglyphidae</taxon>
        <taxon>Dermatophagoidinae</taxon>
        <taxon>Dermatophagoides</taxon>
    </lineage>
</organism>
<comment type="caution">
    <text evidence="1">The sequence shown here is derived from an EMBL/GenBank/DDBJ whole genome shotgun (WGS) entry which is preliminary data.</text>
</comment>
<dbReference type="EMBL" id="ASGP02000001">
    <property type="protein sequence ID" value="KAH9527566.1"/>
    <property type="molecule type" value="Genomic_DNA"/>
</dbReference>
<keyword evidence="2" id="KW-1185">Reference proteome</keyword>
<sequence>MHPELSPYRLPFHWLQLEQFIFVPEHLVNHSSYFIVNVSFLLDGLTSRYIRGIVTLVSNYTDQPAI</sequence>
<evidence type="ECO:0000313" key="1">
    <source>
        <dbReference type="EMBL" id="KAH9527566.1"/>
    </source>
</evidence>
<reference evidence="1" key="2">
    <citation type="journal article" date="2022" name="Res Sq">
        <title>Comparative Genomics Reveals Insights into the Divergent Evolution of Astigmatic Mites and Household Pest Adaptations.</title>
        <authorList>
            <person name="Xiong Q."/>
            <person name="Wan A.T.-Y."/>
            <person name="Liu X.-Y."/>
            <person name="Fung C.S.-H."/>
            <person name="Xiao X."/>
            <person name="Malainual N."/>
            <person name="Hou J."/>
            <person name="Wang L."/>
            <person name="Wang M."/>
            <person name="Yang K."/>
            <person name="Cui Y."/>
            <person name="Leung E."/>
            <person name="Nong W."/>
            <person name="Shin S.-K."/>
            <person name="Au S."/>
            <person name="Jeong K.Y."/>
            <person name="Chew F.T."/>
            <person name="Hui J."/>
            <person name="Leung T.F."/>
            <person name="Tungtrongchitr A."/>
            <person name="Zhong N."/>
            <person name="Liu Z."/>
            <person name="Tsui S."/>
        </authorList>
    </citation>
    <scope>NUCLEOTIDE SEQUENCE</scope>
    <source>
        <strain evidence="1">Derf</strain>
        <tissue evidence="1">Whole organism</tissue>
    </source>
</reference>
<accession>A0A922I9R1</accession>
<protein>
    <submittedName>
        <fullName evidence="1">Uncharacterized protein</fullName>
    </submittedName>
</protein>
<dbReference type="Proteomes" id="UP000790347">
    <property type="component" value="Unassembled WGS sequence"/>
</dbReference>
<reference evidence="1" key="1">
    <citation type="submission" date="2013-05" db="EMBL/GenBank/DDBJ databases">
        <authorList>
            <person name="Yim A.K.Y."/>
            <person name="Chan T.F."/>
            <person name="Ji K.M."/>
            <person name="Liu X.Y."/>
            <person name="Zhou J.W."/>
            <person name="Li R.Q."/>
            <person name="Yang K.Y."/>
            <person name="Li J."/>
            <person name="Li M."/>
            <person name="Law P.T.W."/>
            <person name="Wu Y.L."/>
            <person name="Cai Z.L."/>
            <person name="Qin H."/>
            <person name="Bao Y."/>
            <person name="Leung R.K.K."/>
            <person name="Ng P.K.S."/>
            <person name="Zou J."/>
            <person name="Zhong X.J."/>
            <person name="Ran P.X."/>
            <person name="Zhong N.S."/>
            <person name="Liu Z.G."/>
            <person name="Tsui S.K.W."/>
        </authorList>
    </citation>
    <scope>NUCLEOTIDE SEQUENCE</scope>
    <source>
        <strain evidence="1">Derf</strain>
        <tissue evidence="1">Whole organism</tissue>
    </source>
</reference>